<organism evidence="3 4">
    <name type="scientific">Alistipes communis</name>
    <dbReference type="NCBI Taxonomy" id="2585118"/>
    <lineage>
        <taxon>Bacteria</taxon>
        <taxon>Pseudomonadati</taxon>
        <taxon>Bacteroidota</taxon>
        <taxon>Bacteroidia</taxon>
        <taxon>Bacteroidales</taxon>
        <taxon>Rikenellaceae</taxon>
        <taxon>Alistipes</taxon>
    </lineage>
</organism>
<proteinExistence type="predicted"/>
<keyword evidence="4" id="KW-1185">Reference proteome</keyword>
<dbReference type="GO" id="GO:0016491">
    <property type="term" value="F:oxidoreductase activity"/>
    <property type="evidence" value="ECO:0007669"/>
    <property type="project" value="InterPro"/>
</dbReference>
<evidence type="ECO:0000256" key="1">
    <source>
        <dbReference type="SAM" id="SignalP"/>
    </source>
</evidence>
<evidence type="ECO:0000313" key="4">
    <source>
        <dbReference type="Proteomes" id="UP000318946"/>
    </source>
</evidence>
<dbReference type="InterPro" id="IPR050553">
    <property type="entry name" value="Thioredoxin_ResA/DsbE_sf"/>
</dbReference>
<dbReference type="AlphaFoldDB" id="A0A4Y1WRS5"/>
<dbReference type="PROSITE" id="PS51257">
    <property type="entry name" value="PROKAR_LIPOPROTEIN"/>
    <property type="match status" value="1"/>
</dbReference>
<dbReference type="Gene3D" id="3.40.30.10">
    <property type="entry name" value="Glutaredoxin"/>
    <property type="match status" value="1"/>
</dbReference>
<dbReference type="KEGG" id="acou:A5CBH24_01590"/>
<reference evidence="4" key="1">
    <citation type="submission" date="2019-06" db="EMBL/GenBank/DDBJ databases">
        <title>Alistipes onderdonkii subsp. vulgaris subsp. nov., Alistipes dispar sp. nov. and Alistipes communis sp. nov., isolated from human faeces, and creation of Alistipes onderdonkii subsp. onderdonkii subsp. nov.</title>
        <authorList>
            <person name="Sakamoto M."/>
            <person name="Ikeyama N."/>
            <person name="Ogata Y."/>
            <person name="Suda W."/>
            <person name="Iino T."/>
            <person name="Hattori M."/>
            <person name="Ohkuma M."/>
        </authorList>
    </citation>
    <scope>NUCLEOTIDE SEQUENCE [LARGE SCALE GENOMIC DNA]</scope>
    <source>
        <strain evidence="4">5CBH24</strain>
    </source>
</reference>
<sequence>MYRSFGIFGLSAALFVAAASCSRMQSFELSGRIDGLQVGDTLRFERVLLPEWNYEPAFDVVVGEAGAFAYRGEQAHDGYYSMTYHPKSGRAADADRRGKSMIVTGGDRITLTGTAEAIYYCTLGGGIYDDPALSELLYVADSLGRIRSGYSENARAAFARGDQAEGRRWNELFNRFYADDPGAARKRALNENYRKGHPQGTLYLLVDRIPTVAYRPLAESRAFYESLSEELKSSYFGGVYADFLQRMESLAVGQPAPDFSLVTTRGEAISKADFAGGYVLFYHWGMCPGSIWIDGQVRDLYAAYKDRGLRMVGLTESVDTIRRVYEGLPDDESAAGMRSALAGMLAHGWPEIEVEIDRPENGRMLERYAIEGWPAFVLIAPDGTIAARGYTEAFFSAKEILAGALGGTHPE</sequence>
<dbReference type="GO" id="GO:0016209">
    <property type="term" value="F:antioxidant activity"/>
    <property type="evidence" value="ECO:0007669"/>
    <property type="project" value="InterPro"/>
</dbReference>
<dbReference type="RefSeq" id="WP_141411882.1">
    <property type="nucleotide sequence ID" value="NZ_AP019735.1"/>
</dbReference>
<dbReference type="PANTHER" id="PTHR42852:SF13">
    <property type="entry name" value="PROTEIN DIPZ"/>
    <property type="match status" value="1"/>
</dbReference>
<protein>
    <recommendedName>
        <fullName evidence="2">Thioredoxin domain-containing protein</fullName>
    </recommendedName>
</protein>
<feature type="chain" id="PRO_5021285508" description="Thioredoxin domain-containing protein" evidence="1">
    <location>
        <begin position="19"/>
        <end position="411"/>
    </location>
</feature>
<evidence type="ECO:0000259" key="2">
    <source>
        <dbReference type="PROSITE" id="PS51352"/>
    </source>
</evidence>
<feature type="signal peptide" evidence="1">
    <location>
        <begin position="1"/>
        <end position="18"/>
    </location>
</feature>
<dbReference type="Proteomes" id="UP000318946">
    <property type="component" value="Chromosome"/>
</dbReference>
<name>A0A4Y1WRS5_9BACT</name>
<dbReference type="SUPFAM" id="SSF52833">
    <property type="entry name" value="Thioredoxin-like"/>
    <property type="match status" value="1"/>
</dbReference>
<dbReference type="InterPro" id="IPR000866">
    <property type="entry name" value="AhpC/TSA"/>
</dbReference>
<keyword evidence="1" id="KW-0732">Signal</keyword>
<dbReference type="EMBL" id="AP019735">
    <property type="protein sequence ID" value="BBL02846.1"/>
    <property type="molecule type" value="Genomic_DNA"/>
</dbReference>
<dbReference type="InterPro" id="IPR013766">
    <property type="entry name" value="Thioredoxin_domain"/>
</dbReference>
<dbReference type="InterPro" id="IPR036249">
    <property type="entry name" value="Thioredoxin-like_sf"/>
</dbReference>
<feature type="domain" description="Thioredoxin" evidence="2">
    <location>
        <begin position="250"/>
        <end position="410"/>
    </location>
</feature>
<dbReference type="PROSITE" id="PS51352">
    <property type="entry name" value="THIOREDOXIN_2"/>
    <property type="match status" value="1"/>
</dbReference>
<dbReference type="OrthoDB" id="1034479at2"/>
<dbReference type="GeneID" id="78340884"/>
<gene>
    <name evidence="3" type="ORF">A5CBH24_01590</name>
</gene>
<dbReference type="Pfam" id="PF00578">
    <property type="entry name" value="AhpC-TSA"/>
    <property type="match status" value="1"/>
</dbReference>
<accession>A0A4Y1WRS5</accession>
<dbReference type="PANTHER" id="PTHR42852">
    <property type="entry name" value="THIOL:DISULFIDE INTERCHANGE PROTEIN DSBE"/>
    <property type="match status" value="1"/>
</dbReference>
<evidence type="ECO:0000313" key="3">
    <source>
        <dbReference type="EMBL" id="BBL02846.1"/>
    </source>
</evidence>